<evidence type="ECO:0008006" key="5">
    <source>
        <dbReference type="Google" id="ProtNLM"/>
    </source>
</evidence>
<keyword evidence="4" id="KW-1185">Reference proteome</keyword>
<protein>
    <recommendedName>
        <fullName evidence="5">Cobalt transporter</fullName>
    </recommendedName>
</protein>
<evidence type="ECO:0000313" key="3">
    <source>
        <dbReference type="EMBL" id="MCW1923286.1"/>
    </source>
</evidence>
<evidence type="ECO:0000256" key="1">
    <source>
        <dbReference type="SAM" id="MobiDB-lite"/>
    </source>
</evidence>
<feature type="compositionally biased region" description="Basic and acidic residues" evidence="1">
    <location>
        <begin position="32"/>
        <end position="48"/>
    </location>
</feature>
<evidence type="ECO:0000313" key="4">
    <source>
        <dbReference type="Proteomes" id="UP001320876"/>
    </source>
</evidence>
<dbReference type="Proteomes" id="UP001320876">
    <property type="component" value="Unassembled WGS sequence"/>
</dbReference>
<keyword evidence="2" id="KW-0732">Signal</keyword>
<feature type="signal peptide" evidence="2">
    <location>
        <begin position="1"/>
        <end position="20"/>
    </location>
</feature>
<comment type="caution">
    <text evidence="3">The sequence shown here is derived from an EMBL/GenBank/DDBJ whole genome shotgun (WGS) entry which is preliminary data.</text>
</comment>
<feature type="chain" id="PRO_5045563437" description="Cobalt transporter" evidence="2">
    <location>
        <begin position="21"/>
        <end position="109"/>
    </location>
</feature>
<reference evidence="3 4" key="1">
    <citation type="submission" date="2022-10" db="EMBL/GenBank/DDBJ databases">
        <title>Luteolibacter arcticus strain CCTCC AB 2014275, whole genome shotgun sequencing project.</title>
        <authorList>
            <person name="Zhao G."/>
            <person name="Shen L."/>
        </authorList>
    </citation>
    <scope>NUCLEOTIDE SEQUENCE [LARGE SCALE GENOMIC DNA]</scope>
    <source>
        <strain evidence="3 4">CCTCC AB 2014275</strain>
    </source>
</reference>
<gene>
    <name evidence="3" type="ORF">OKA05_12040</name>
</gene>
<proteinExistence type="predicted"/>
<name>A0ABT3GIG9_9BACT</name>
<sequence>MFAWLMMFGVIAGLCGRVLALDHAHPKEHASHCCEHDHDSGGESHHSPDCPPGQHEHHTHACCHPAPLAGVEVPSHRLLSPDAVWLCVSWLTALPPDEPVFALDKPPLI</sequence>
<dbReference type="RefSeq" id="WP_264487391.1">
    <property type="nucleotide sequence ID" value="NZ_JAPDDT010000004.1"/>
</dbReference>
<organism evidence="3 4">
    <name type="scientific">Luteolibacter arcticus</name>
    <dbReference type="NCBI Taxonomy" id="1581411"/>
    <lineage>
        <taxon>Bacteria</taxon>
        <taxon>Pseudomonadati</taxon>
        <taxon>Verrucomicrobiota</taxon>
        <taxon>Verrucomicrobiia</taxon>
        <taxon>Verrucomicrobiales</taxon>
        <taxon>Verrucomicrobiaceae</taxon>
        <taxon>Luteolibacter</taxon>
    </lineage>
</organism>
<accession>A0ABT3GIG9</accession>
<dbReference type="EMBL" id="JAPDDT010000004">
    <property type="protein sequence ID" value="MCW1923286.1"/>
    <property type="molecule type" value="Genomic_DNA"/>
</dbReference>
<evidence type="ECO:0000256" key="2">
    <source>
        <dbReference type="SAM" id="SignalP"/>
    </source>
</evidence>
<feature type="region of interest" description="Disordered" evidence="1">
    <location>
        <begin position="32"/>
        <end position="59"/>
    </location>
</feature>